<feature type="domain" description="RRM" evidence="5">
    <location>
        <begin position="455"/>
        <end position="547"/>
    </location>
</feature>
<keyword evidence="7" id="KW-1185">Reference proteome</keyword>
<accession>A3LSI4</accession>
<dbReference type="HOGENOM" id="CLU_018492_0_0_1"/>
<dbReference type="STRING" id="322104.A3LSI4"/>
<dbReference type="SMART" id="SM00360">
    <property type="entry name" value="RRM"/>
    <property type="match status" value="2"/>
</dbReference>
<dbReference type="GO" id="GO:0003723">
    <property type="term" value="F:RNA binding"/>
    <property type="evidence" value="ECO:0007669"/>
    <property type="project" value="UniProtKB-UniRule"/>
</dbReference>
<feature type="compositionally biased region" description="Basic and acidic residues" evidence="4">
    <location>
        <begin position="648"/>
        <end position="661"/>
    </location>
</feature>
<dbReference type="eggNOG" id="ENOG502RPTF">
    <property type="taxonomic scope" value="Eukaryota"/>
</dbReference>
<organism evidence="6 7">
    <name type="scientific">Scheffersomyces stipitis (strain ATCC 58785 / CBS 6054 / NBRC 10063 / NRRL Y-11545)</name>
    <name type="common">Yeast</name>
    <name type="synonym">Pichia stipitis</name>
    <dbReference type="NCBI Taxonomy" id="322104"/>
    <lineage>
        <taxon>Eukaryota</taxon>
        <taxon>Fungi</taxon>
        <taxon>Dikarya</taxon>
        <taxon>Ascomycota</taxon>
        <taxon>Saccharomycotina</taxon>
        <taxon>Pichiomycetes</taxon>
        <taxon>Debaryomycetaceae</taxon>
        <taxon>Scheffersomyces</taxon>
    </lineage>
</organism>
<dbReference type="SUPFAM" id="SSF54928">
    <property type="entry name" value="RNA-binding domain, RBD"/>
    <property type="match status" value="1"/>
</dbReference>
<gene>
    <name evidence="6" type="ORF">PICST_67423</name>
</gene>
<dbReference type="OrthoDB" id="4083013at2759"/>
<dbReference type="KEGG" id="pic:PICST_67423"/>
<evidence type="ECO:0000256" key="4">
    <source>
        <dbReference type="SAM" id="MobiDB-lite"/>
    </source>
</evidence>
<dbReference type="InterPro" id="IPR000504">
    <property type="entry name" value="RRM_dom"/>
</dbReference>
<evidence type="ECO:0000256" key="1">
    <source>
        <dbReference type="ARBA" id="ARBA00022737"/>
    </source>
</evidence>
<dbReference type="InterPro" id="IPR012677">
    <property type="entry name" value="Nucleotide-bd_a/b_plait_sf"/>
</dbReference>
<keyword evidence="1" id="KW-0677">Repeat</keyword>
<dbReference type="PROSITE" id="PS50102">
    <property type="entry name" value="RRM"/>
    <property type="match status" value="1"/>
</dbReference>
<dbReference type="AlphaFoldDB" id="A3LSI4"/>
<dbReference type="InterPro" id="IPR035979">
    <property type="entry name" value="RBD_domain_sf"/>
</dbReference>
<evidence type="ECO:0000313" key="6">
    <source>
        <dbReference type="EMBL" id="ABN65910.2"/>
    </source>
</evidence>
<feature type="region of interest" description="Disordered" evidence="4">
    <location>
        <begin position="634"/>
        <end position="661"/>
    </location>
</feature>
<sequence length="680" mass="76898">MSVSPSASTISSPASSFSSPSPTTLSRMSTNAAHGGLIGALNECLFNSANTNINFCNFPLIITVAHNDDNFAQLVETIEEVGNLTHTVRSNPTKHVQVSLLNCKRSAVDALVYRLHELNYDFSFDYSKFISHPGILFIKNLSSELVFDNAVDSTVTITHEEYSPDSLFDFLQKESYFKSLKEVKLFRNENSSSAFAIVKFDNYLDVDVLIEKLHKSTPNAFNTNSTIPLFFNRYLNKRERYTAPPSNGAPLASSSPTSTSAIYTTSGDHKSAENFDTITIENLQAFFPKDLTSLDFYQFVGKFKEFGNDIESIYFPIVGTSSRSHQPVELQENSPTPLKCLDYGYVQFKSSQNLMENTLRILYYLNNLTWDEFNELDTAALKPLLSSDDRPEDNGQSDTNAVKVTIAQHKHNHYLYNNANNFYLSWSAENNVAISYPNPVLIINQYTKQNNFQETNIYVNNLPVVFNNDDTLWELFWEQFGKIKSAKIIKPEYYSIDNEGKSCKSGRIGFVFYESFQMATRAILLTNNKLVNMNGTSHPILISSSFAIQKSHGKSPSYPAQIPIMPSHSPISLHNISIPQSIPIPPEGRGSHKHVVPVYAPYVMVPQVPYYNPYYYAPQVAASYPHSAYSSYPSGNINSNSNRRKERSRSNEHSGESYYSYEHRTYQGYRYEDSYDGKNH</sequence>
<dbReference type="EMBL" id="CP000497">
    <property type="protein sequence ID" value="ABN65910.2"/>
    <property type="molecule type" value="Genomic_DNA"/>
</dbReference>
<dbReference type="InParanoid" id="A3LSI4"/>
<dbReference type="Proteomes" id="UP000002258">
    <property type="component" value="Chromosome 3"/>
</dbReference>
<proteinExistence type="predicted"/>
<dbReference type="PANTHER" id="PTHR24012">
    <property type="entry name" value="RNA BINDING PROTEIN"/>
    <property type="match status" value="1"/>
</dbReference>
<dbReference type="RefSeq" id="XP_001383939.2">
    <property type="nucleotide sequence ID" value="XM_001383902.1"/>
</dbReference>
<evidence type="ECO:0000313" key="7">
    <source>
        <dbReference type="Proteomes" id="UP000002258"/>
    </source>
</evidence>
<keyword evidence="2 3" id="KW-0694">RNA-binding</keyword>
<dbReference type="GeneID" id="4838360"/>
<feature type="region of interest" description="Disordered" evidence="4">
    <location>
        <begin position="1"/>
        <end position="25"/>
    </location>
</feature>
<protein>
    <recommendedName>
        <fullName evidence="5">RRM domain-containing protein</fullName>
    </recommendedName>
</protein>
<evidence type="ECO:0000256" key="2">
    <source>
        <dbReference type="ARBA" id="ARBA00022884"/>
    </source>
</evidence>
<name>A3LSI4_PICST</name>
<dbReference type="Gene3D" id="3.30.70.330">
    <property type="match status" value="1"/>
</dbReference>
<evidence type="ECO:0000259" key="5">
    <source>
        <dbReference type="PROSITE" id="PS50102"/>
    </source>
</evidence>
<reference evidence="6 7" key="1">
    <citation type="journal article" date="2007" name="Nat. Biotechnol.">
        <title>Genome sequence of the lignocellulose-bioconverting and xylose-fermenting yeast Pichia stipitis.</title>
        <authorList>
            <person name="Jeffries T.W."/>
            <person name="Grigoriev I.V."/>
            <person name="Grimwood J."/>
            <person name="Laplaza J.M."/>
            <person name="Aerts A."/>
            <person name="Salamov A."/>
            <person name="Schmutz J."/>
            <person name="Lindquist E."/>
            <person name="Dehal P."/>
            <person name="Shapiro H."/>
            <person name="Jin Y.S."/>
            <person name="Passoth V."/>
            <person name="Richardson P.M."/>
        </authorList>
    </citation>
    <scope>NUCLEOTIDE SEQUENCE [LARGE SCALE GENOMIC DNA]</scope>
    <source>
        <strain evidence="7">ATCC 58785 / CBS 6054 / NBRC 10063 / NRRL Y-11545</strain>
    </source>
</reference>
<evidence type="ECO:0000256" key="3">
    <source>
        <dbReference type="PROSITE-ProRule" id="PRU00176"/>
    </source>
</evidence>